<sequence length="164" mass="16896">MTLVGPCTCSLPGGGDCTCSVDECLCGCGPNELPIHNENYKTALAEVRSGRKSPTYAVRLVDEFKRKQRRLAEALAQAQAEAQDEAQAQAQLAGLYDENDLTAPAHGPSGYDDTLSVDTGNAVDIGIQADAIDVGSPTNKVSTGCEGPAALAGSSCCCNGSTKL</sequence>
<keyword evidence="3" id="KW-1185">Reference proteome</keyword>
<accession>W7I3V3</accession>
<name>W7I3V3_9PEZI</name>
<organism evidence="2 3">
    <name type="scientific">Drechslerella stenobrocha 248</name>
    <dbReference type="NCBI Taxonomy" id="1043628"/>
    <lineage>
        <taxon>Eukaryota</taxon>
        <taxon>Fungi</taxon>
        <taxon>Dikarya</taxon>
        <taxon>Ascomycota</taxon>
        <taxon>Pezizomycotina</taxon>
        <taxon>Orbiliomycetes</taxon>
        <taxon>Orbiliales</taxon>
        <taxon>Orbiliaceae</taxon>
        <taxon>Drechslerella</taxon>
    </lineage>
</organism>
<dbReference type="EMBL" id="KI966412">
    <property type="protein sequence ID" value="EWC47082.1"/>
    <property type="molecule type" value="Genomic_DNA"/>
</dbReference>
<dbReference type="HOGENOM" id="CLU_1618973_0_0_1"/>
<gene>
    <name evidence="2" type="ORF">DRE_03451</name>
</gene>
<keyword evidence="1" id="KW-0175">Coiled coil</keyword>
<protein>
    <submittedName>
        <fullName evidence="2">Uncharacterized protein</fullName>
    </submittedName>
</protein>
<evidence type="ECO:0000256" key="1">
    <source>
        <dbReference type="SAM" id="Coils"/>
    </source>
</evidence>
<evidence type="ECO:0000313" key="3">
    <source>
        <dbReference type="Proteomes" id="UP000024837"/>
    </source>
</evidence>
<feature type="coiled-coil region" evidence="1">
    <location>
        <begin position="57"/>
        <end position="91"/>
    </location>
</feature>
<reference evidence="2 3" key="1">
    <citation type="submission" date="2013-05" db="EMBL/GenBank/DDBJ databases">
        <title>Drechslerella stenobrocha genome reveals carnivorous origination and mechanical trapping mechanism of predatory fungi.</title>
        <authorList>
            <person name="Liu X."/>
            <person name="Zhang W."/>
            <person name="Liu K."/>
        </authorList>
    </citation>
    <scope>NUCLEOTIDE SEQUENCE [LARGE SCALE GENOMIC DNA]</scope>
    <source>
        <strain evidence="2 3">248</strain>
    </source>
</reference>
<evidence type="ECO:0000313" key="2">
    <source>
        <dbReference type="EMBL" id="EWC47082.1"/>
    </source>
</evidence>
<dbReference type="Proteomes" id="UP000024837">
    <property type="component" value="Unassembled WGS sequence"/>
</dbReference>
<dbReference type="AlphaFoldDB" id="W7I3V3"/>
<proteinExistence type="predicted"/>